<evidence type="ECO:0000313" key="1">
    <source>
        <dbReference type="EMBL" id="XBC48125.1"/>
    </source>
</evidence>
<dbReference type="AlphaFoldDB" id="A0AB74TVQ3"/>
<gene>
    <name evidence="1" type="ORF">VUQ09_01685</name>
</gene>
<organism evidence="1">
    <name type="scientific">Dolosigranulum savutiense</name>
    <dbReference type="NCBI Taxonomy" id="3110288"/>
    <lineage>
        <taxon>Bacteria</taxon>
        <taxon>Bacillati</taxon>
        <taxon>Bacillota</taxon>
        <taxon>Bacilli</taxon>
        <taxon>Lactobacillales</taxon>
        <taxon>Carnobacteriaceae</taxon>
        <taxon>Dolosigranulum</taxon>
    </lineage>
</organism>
<sequence length="89" mass="10822">MQLLSEQMERELSYRIIELVEKTISNLLEQDAPPDRRYFRPQEAMEYCGIRSYVTLDKWVEDGLPKIKIDRTVLYDKEELDKFMIQYKE</sequence>
<dbReference type="RefSeq" id="WP_347298140.1">
    <property type="nucleotide sequence ID" value="NZ_CP142434.1"/>
</dbReference>
<name>A0AB74TVQ3_9LACT</name>
<accession>A0AB74TVQ3</accession>
<dbReference type="InterPro" id="IPR009061">
    <property type="entry name" value="DNA-bd_dom_put_sf"/>
</dbReference>
<dbReference type="SUPFAM" id="SSF46955">
    <property type="entry name" value="Putative DNA-binding domain"/>
    <property type="match status" value="1"/>
</dbReference>
<proteinExistence type="predicted"/>
<protein>
    <submittedName>
        <fullName evidence="1">Helix-turn-helix domain-containing protein</fullName>
    </submittedName>
</protein>
<dbReference type="EMBL" id="CP142434">
    <property type="protein sequence ID" value="XBC48125.1"/>
    <property type="molecule type" value="Genomic_DNA"/>
</dbReference>
<reference evidence="1" key="1">
    <citation type="submission" date="2023-12" db="EMBL/GenBank/DDBJ databases">
        <title>Dolosigranulum savutii sp. nov. isolated from human upper respiratory samples collected in Botswana.</title>
        <authorList>
            <person name="Kelly M.S."/>
        </authorList>
    </citation>
    <scope>NUCLEOTIDE SEQUENCE</scope>
    <source>
        <strain evidence="1">MSK312</strain>
    </source>
</reference>